<evidence type="ECO:0000313" key="2">
    <source>
        <dbReference type="EMBL" id="HIR70857.1"/>
    </source>
</evidence>
<dbReference type="Gene3D" id="3.30.1230.10">
    <property type="entry name" value="YlxR-like"/>
    <property type="match status" value="1"/>
</dbReference>
<gene>
    <name evidence="2" type="ORF">IAA55_06225</name>
</gene>
<evidence type="ECO:0000313" key="3">
    <source>
        <dbReference type="Proteomes" id="UP000823912"/>
    </source>
</evidence>
<proteinExistence type="predicted"/>
<dbReference type="InterPro" id="IPR037465">
    <property type="entry name" value="YlxR"/>
</dbReference>
<reference evidence="2" key="2">
    <citation type="journal article" date="2021" name="PeerJ">
        <title>Extensive microbial diversity within the chicken gut microbiome revealed by metagenomics and culture.</title>
        <authorList>
            <person name="Gilroy R."/>
            <person name="Ravi A."/>
            <person name="Getino M."/>
            <person name="Pursley I."/>
            <person name="Horton D.L."/>
            <person name="Alikhan N.F."/>
            <person name="Baker D."/>
            <person name="Gharbi K."/>
            <person name="Hall N."/>
            <person name="Watson M."/>
            <person name="Adriaenssens E.M."/>
            <person name="Foster-Nyarko E."/>
            <person name="Jarju S."/>
            <person name="Secka A."/>
            <person name="Antonio M."/>
            <person name="Oren A."/>
            <person name="Chaudhuri R.R."/>
            <person name="La Ragione R."/>
            <person name="Hildebrand F."/>
            <person name="Pallen M.J."/>
        </authorList>
    </citation>
    <scope>NUCLEOTIDE SEQUENCE</scope>
    <source>
        <strain evidence="2">ChiSjej5B23-6657</strain>
    </source>
</reference>
<reference evidence="2" key="1">
    <citation type="submission" date="2020-10" db="EMBL/GenBank/DDBJ databases">
        <authorList>
            <person name="Gilroy R."/>
        </authorList>
    </citation>
    <scope>NUCLEOTIDE SEQUENCE</scope>
    <source>
        <strain evidence="2">ChiSjej5B23-6657</strain>
    </source>
</reference>
<dbReference type="AlphaFoldDB" id="A0A9D1E9S4"/>
<dbReference type="EMBL" id="DVHM01000100">
    <property type="protein sequence ID" value="HIR70857.1"/>
    <property type="molecule type" value="Genomic_DNA"/>
</dbReference>
<dbReference type="InterPro" id="IPR007393">
    <property type="entry name" value="YlxR_dom"/>
</dbReference>
<dbReference type="PANTHER" id="PTHR34215">
    <property type="entry name" value="BLL0784 PROTEIN"/>
    <property type="match status" value="1"/>
</dbReference>
<protein>
    <submittedName>
        <fullName evidence="2">YlxR family protein</fullName>
    </submittedName>
</protein>
<dbReference type="InterPro" id="IPR035931">
    <property type="entry name" value="YlxR-like_sf"/>
</dbReference>
<evidence type="ECO:0000259" key="1">
    <source>
        <dbReference type="Pfam" id="PF04296"/>
    </source>
</evidence>
<name>A0A9D1E9S4_9FIRM</name>
<sequence length="90" mass="10170">MKNKKIPLRRCVGCGEMKPKGELIRVVRTPEDEIVLDASGRANGRGAYLCRSVECCRKAMKNKGLERALKCRVSQEILEELEQEMMTSVT</sequence>
<accession>A0A9D1E9S4</accession>
<dbReference type="NCBIfam" id="NF047356">
    <property type="entry name" value="RNA_bind_RnpM"/>
    <property type="match status" value="1"/>
</dbReference>
<dbReference type="SUPFAM" id="SSF64376">
    <property type="entry name" value="YlxR-like"/>
    <property type="match status" value="1"/>
</dbReference>
<dbReference type="Proteomes" id="UP000823912">
    <property type="component" value="Unassembled WGS sequence"/>
</dbReference>
<organism evidence="2 3">
    <name type="scientific">Candidatus Pullilachnospira gallistercoris</name>
    <dbReference type="NCBI Taxonomy" id="2840911"/>
    <lineage>
        <taxon>Bacteria</taxon>
        <taxon>Bacillati</taxon>
        <taxon>Bacillota</taxon>
        <taxon>Clostridia</taxon>
        <taxon>Lachnospirales</taxon>
        <taxon>Lachnospiraceae</taxon>
        <taxon>Lachnospiraceae incertae sedis</taxon>
        <taxon>Candidatus Pullilachnospira</taxon>
    </lineage>
</organism>
<comment type="caution">
    <text evidence="2">The sequence shown here is derived from an EMBL/GenBank/DDBJ whole genome shotgun (WGS) entry which is preliminary data.</text>
</comment>
<dbReference type="CDD" id="cd00279">
    <property type="entry name" value="YlxR"/>
    <property type="match status" value="1"/>
</dbReference>
<dbReference type="Pfam" id="PF04296">
    <property type="entry name" value="YlxR"/>
    <property type="match status" value="1"/>
</dbReference>
<dbReference type="PANTHER" id="PTHR34215:SF1">
    <property type="entry name" value="YLXR DOMAIN-CONTAINING PROTEIN"/>
    <property type="match status" value="1"/>
</dbReference>
<feature type="domain" description="YlxR" evidence="1">
    <location>
        <begin position="9"/>
        <end position="83"/>
    </location>
</feature>